<dbReference type="FunFam" id="3.40.120.10:FF:000013">
    <property type="entry name" value="Phosphoacetylglucosamine mutase"/>
    <property type="match status" value="1"/>
</dbReference>
<accession>A0A2P2I430</accession>
<feature type="binding site" evidence="15">
    <location>
        <begin position="498"/>
        <end position="502"/>
    </location>
    <ligand>
        <name>substrate</name>
    </ligand>
</feature>
<keyword evidence="7 13" id="KW-0460">Magnesium</keyword>
<dbReference type="InterPro" id="IPR049023">
    <property type="entry name" value="AMG1_II"/>
</dbReference>
<comment type="catalytic activity">
    <reaction evidence="1 13">
        <text>N-acetyl-alpha-D-glucosamine 1-phosphate = N-acetyl-D-glucosamine 6-phosphate</text>
        <dbReference type="Rhea" id="RHEA:23804"/>
        <dbReference type="ChEBI" id="CHEBI:57513"/>
        <dbReference type="ChEBI" id="CHEBI:57776"/>
        <dbReference type="EC" id="5.4.2.3"/>
    </reaction>
</comment>
<keyword evidence="5" id="KW-0597">Phosphoprotein</keyword>
<organism evidence="21">
    <name type="scientific">Hirondellea gigas</name>
    <dbReference type="NCBI Taxonomy" id="1518452"/>
    <lineage>
        <taxon>Eukaryota</taxon>
        <taxon>Metazoa</taxon>
        <taxon>Ecdysozoa</taxon>
        <taxon>Arthropoda</taxon>
        <taxon>Crustacea</taxon>
        <taxon>Multicrustacea</taxon>
        <taxon>Malacostraca</taxon>
        <taxon>Eumalacostraca</taxon>
        <taxon>Peracarida</taxon>
        <taxon>Amphipoda</taxon>
        <taxon>Amphilochidea</taxon>
        <taxon>Lysianassida</taxon>
        <taxon>Lysianassidira</taxon>
        <taxon>Lysianassoidea</taxon>
        <taxon>Lysianassidae</taxon>
        <taxon>Hirondellea</taxon>
    </lineage>
</organism>
<dbReference type="SUPFAM" id="SSF55957">
    <property type="entry name" value="Phosphoglucomutase, C-terminal domain"/>
    <property type="match status" value="1"/>
</dbReference>
<dbReference type="EC" id="5.4.2.3" evidence="4 13"/>
<evidence type="ECO:0000256" key="4">
    <source>
        <dbReference type="ARBA" id="ARBA00012731"/>
    </source>
</evidence>
<dbReference type="InterPro" id="IPR049022">
    <property type="entry name" value="AMG1_III"/>
</dbReference>
<dbReference type="InterPro" id="IPR016055">
    <property type="entry name" value="A-D-PHexomutase_a/b/a-I/II/III"/>
</dbReference>
<protein>
    <recommendedName>
        <fullName evidence="12 13">Phosphoacetylglucosamine mutase</fullName>
        <shortName evidence="13">PAGM</shortName>
        <ecNumber evidence="4 13">5.4.2.3</ecNumber>
    </recommendedName>
    <alternativeName>
        <fullName evidence="13">Acetylglucosamine phosphomutase</fullName>
    </alternativeName>
    <alternativeName>
        <fullName evidence="13">N-acetylglucosamine-phosphate mutase</fullName>
    </alternativeName>
</protein>
<feature type="binding site" evidence="15">
    <location>
        <position position="507"/>
    </location>
    <ligand>
        <name>substrate</name>
    </ligand>
</feature>
<proteinExistence type="evidence at transcript level"/>
<dbReference type="Gene3D" id="3.40.120.10">
    <property type="entry name" value="Alpha-D-Glucose-1,6-Bisphosphate, subunit A, domain 3"/>
    <property type="match status" value="3"/>
</dbReference>
<feature type="domain" description="Phosphoacetylglucosamine mutase AMG1" evidence="20">
    <location>
        <begin position="183"/>
        <end position="285"/>
    </location>
</feature>
<dbReference type="PIRSF" id="PIRSF016408">
    <property type="entry name" value="PAGM"/>
    <property type="match status" value="1"/>
</dbReference>
<name>A0A2P2I430_9CRUS</name>
<evidence type="ECO:0000256" key="5">
    <source>
        <dbReference type="ARBA" id="ARBA00022553"/>
    </source>
</evidence>
<feature type="binding site" evidence="16">
    <location>
        <position position="282"/>
    </location>
    <ligand>
        <name>Mg(2+)</name>
        <dbReference type="ChEBI" id="CHEBI:18420"/>
    </ligand>
</feature>
<dbReference type="InterPro" id="IPR016066">
    <property type="entry name" value="A-D-PHexomutase_CS"/>
</dbReference>
<reference evidence="21" key="1">
    <citation type="journal article" date="2018" name="Biosci. Biotechnol. Biochem.">
        <title>Polysaccharide hydrolase of the hadal zone amphipods Hirondellea gigas.</title>
        <authorList>
            <person name="Kobayashi H."/>
            <person name="Nagahama T."/>
            <person name="Arai W."/>
            <person name="Sasagawa Y."/>
            <person name="Umeda M."/>
            <person name="Hayashi T."/>
            <person name="Nikaido I."/>
            <person name="Watanabe H."/>
            <person name="Oguri K."/>
            <person name="Kitazato H."/>
            <person name="Fujioka K."/>
            <person name="Kido Y."/>
            <person name="Takami H."/>
        </authorList>
    </citation>
    <scope>NUCLEOTIDE SEQUENCE</scope>
    <source>
        <tissue evidence="21">Whole body</tissue>
    </source>
</reference>
<evidence type="ECO:0000256" key="15">
    <source>
        <dbReference type="PIRSR" id="PIRSR016408-2"/>
    </source>
</evidence>
<dbReference type="PANTHER" id="PTHR45955:SF1">
    <property type="entry name" value="PHOSPHOACETYLGLUCOSAMINE MUTASE"/>
    <property type="match status" value="1"/>
</dbReference>
<keyword evidence="9 13" id="KW-0413">Isomerase</keyword>
<evidence type="ECO:0000256" key="14">
    <source>
        <dbReference type="PIRSR" id="PIRSR016408-1"/>
    </source>
</evidence>
<feature type="binding site" evidence="16">
    <location>
        <position position="278"/>
    </location>
    <ligand>
        <name>Mg(2+)</name>
        <dbReference type="ChEBI" id="CHEBI:18420"/>
    </ligand>
</feature>
<evidence type="ECO:0000256" key="8">
    <source>
        <dbReference type="ARBA" id="ARBA00022990"/>
    </source>
</evidence>
<feature type="active site" description="Phosphoserine intermediate" evidence="14">
    <location>
        <position position="65"/>
    </location>
</feature>
<evidence type="ECO:0000259" key="18">
    <source>
        <dbReference type="Pfam" id="PF02878"/>
    </source>
</evidence>
<sequence length="541" mass="57568">MDFQSLEKLTAEKYKKHASRTFNYGTAGFRTKADDLETVLFRMGVLAVVRSKAMKAHIGMMITASHNPACDNGVKIVDPRGEMMAVAWEEHATVLANAEDLQLVAAVQQLLQQENINQQQPAIVVVGRDTRPSSDVLHAAAVAGVRAVGGQVVECGVVTTPILHYRVVCANDGGSYGTPTNEGYSKKLADAFLKLQGTGGSQSRYSSGLQFDGANGVGGCQMSIMAPSLAAALTITQYNDGKGDGVLNYKCGADHVKTTQSWPGGVPATAGTRCVSVDGDADRVIYSFLDSNGAFHLLDGDRIATLIAGYLKQLLTRAQVSLKLGLIQTAYANGASTQYINGTLGVPVGCAKTGVKFLHHMALDYDIGVYFEANGHGTVLFSDAAKKSIREAAAAGNSVAERLCSVIDVINETVGDAISDMLLVEVILKEQDWSVEDWNKQYTDLPNRLVKVLVADRSVISTTNAERSCVTPAALQPAIDNLLRSTEFATANARAFCRPSGTEDVVRVYAEASTRELADSLSTKVSQLVFDHAGGVGARPK</sequence>
<feature type="domain" description="Phosphoacetylglucosamine mutase AMG1" evidence="19">
    <location>
        <begin position="299"/>
        <end position="433"/>
    </location>
</feature>
<evidence type="ECO:0000256" key="16">
    <source>
        <dbReference type="PIRSR" id="PIRSR016408-3"/>
    </source>
</evidence>
<dbReference type="AlphaFoldDB" id="A0A2P2I430"/>
<evidence type="ECO:0000313" key="21">
    <source>
        <dbReference type="EMBL" id="LAB68783.1"/>
    </source>
</evidence>
<evidence type="ECO:0000256" key="9">
    <source>
        <dbReference type="ARBA" id="ARBA00023235"/>
    </source>
</evidence>
<evidence type="ECO:0000256" key="10">
    <source>
        <dbReference type="ARBA" id="ARBA00023277"/>
    </source>
</evidence>
<dbReference type="FunFam" id="3.40.120.10:FF:000015">
    <property type="entry name" value="Phosphoacetylglucosamine mutase"/>
    <property type="match status" value="1"/>
</dbReference>
<dbReference type="GO" id="GO:0006048">
    <property type="term" value="P:UDP-N-acetylglucosamine biosynthetic process"/>
    <property type="evidence" value="ECO:0007669"/>
    <property type="project" value="UniProtKB-UniRule"/>
</dbReference>
<evidence type="ECO:0000256" key="11">
    <source>
        <dbReference type="ARBA" id="ARBA00060228"/>
    </source>
</evidence>
<feature type="domain" description="Alpha-D-phosphohexomutase C-terminal" evidence="17">
    <location>
        <begin position="486"/>
        <end position="523"/>
    </location>
</feature>
<keyword evidence="6 13" id="KW-0479">Metal-binding</keyword>
<feature type="domain" description="Alpha-D-phosphohexomutase alpha/beta/alpha" evidence="18">
    <location>
        <begin position="103"/>
        <end position="167"/>
    </location>
</feature>
<dbReference type="Pfam" id="PF00408">
    <property type="entry name" value="PGM_PMM_IV"/>
    <property type="match status" value="1"/>
</dbReference>
<evidence type="ECO:0000256" key="3">
    <source>
        <dbReference type="ARBA" id="ARBA00010231"/>
    </source>
</evidence>
<dbReference type="GO" id="GO:0005975">
    <property type="term" value="P:carbohydrate metabolic process"/>
    <property type="evidence" value="ECO:0007669"/>
    <property type="project" value="InterPro"/>
</dbReference>
<dbReference type="GO" id="GO:0000287">
    <property type="term" value="F:magnesium ion binding"/>
    <property type="evidence" value="ECO:0007669"/>
    <property type="project" value="InterPro"/>
</dbReference>
<evidence type="ECO:0000256" key="1">
    <source>
        <dbReference type="ARBA" id="ARBA00000558"/>
    </source>
</evidence>
<evidence type="ECO:0000256" key="13">
    <source>
        <dbReference type="PIRNR" id="PIRNR016408"/>
    </source>
</evidence>
<feature type="binding site" description="via phosphate group" evidence="16">
    <location>
        <position position="65"/>
    </location>
    <ligand>
        <name>Mg(2+)</name>
        <dbReference type="ChEBI" id="CHEBI:18420"/>
    </ligand>
</feature>
<dbReference type="InterPro" id="IPR016657">
    <property type="entry name" value="PAGM"/>
</dbReference>
<dbReference type="Pfam" id="PF21405">
    <property type="entry name" value="AMG1_II"/>
    <property type="match status" value="1"/>
</dbReference>
<dbReference type="PROSITE" id="PS00710">
    <property type="entry name" value="PGM_PMM"/>
    <property type="match status" value="1"/>
</dbReference>
<feature type="domain" description="Alpha-D-phosphohexomutase alpha/beta/alpha" evidence="18">
    <location>
        <begin position="52"/>
        <end position="89"/>
    </location>
</feature>
<dbReference type="Pfam" id="PF02878">
    <property type="entry name" value="PGM_PMM_I"/>
    <property type="match status" value="2"/>
</dbReference>
<dbReference type="InterPro" id="IPR005844">
    <property type="entry name" value="A-D-PHexomutase_a/b/a-I"/>
</dbReference>
<feature type="binding site" evidence="16">
    <location>
        <position position="280"/>
    </location>
    <ligand>
        <name>Mg(2+)</name>
        <dbReference type="ChEBI" id="CHEBI:18420"/>
    </ligand>
</feature>
<keyword evidence="10" id="KW-0119">Carbohydrate metabolism</keyword>
<comment type="cofactor">
    <cofactor evidence="13 16">
        <name>Mg(2+)</name>
        <dbReference type="ChEBI" id="CHEBI:18420"/>
    </cofactor>
    <text evidence="13 16">Binds 1 Mg(2+) ion per subunit.</text>
</comment>
<dbReference type="GO" id="GO:0004610">
    <property type="term" value="F:phosphoacetylglucosamine mutase activity"/>
    <property type="evidence" value="ECO:0007669"/>
    <property type="project" value="UniProtKB-UniRule"/>
</dbReference>
<comment type="pathway">
    <text evidence="2 13">Nucleotide-sugar biosynthesis; UDP-N-acetyl-alpha-D-glucosamine biosynthesis; N-acetyl-alpha-D-glucosamine 1-phosphate from alpha-D-glucosamine 6-phosphate (route I): step 2/2.</text>
</comment>
<evidence type="ECO:0000256" key="12">
    <source>
        <dbReference type="ARBA" id="ARBA00070218"/>
    </source>
</evidence>
<dbReference type="Pfam" id="PF21404">
    <property type="entry name" value="AMG1_III"/>
    <property type="match status" value="1"/>
</dbReference>
<dbReference type="SUPFAM" id="SSF53738">
    <property type="entry name" value="Phosphoglucomutase, first 3 domains"/>
    <property type="match status" value="3"/>
</dbReference>
<dbReference type="InterPro" id="IPR005843">
    <property type="entry name" value="A-D-PHexomutase_C"/>
</dbReference>
<dbReference type="EMBL" id="IACF01003155">
    <property type="protein sequence ID" value="LAB68783.1"/>
    <property type="molecule type" value="mRNA"/>
</dbReference>
<comment type="function">
    <text evidence="11 13">Catalyzes the conversion of GlcNAc-6-P into GlcNAc-1-P during the synthesis of uridine diphosphate/UDP-GlcNAc, a sugar nucleotide critical to multiple glycosylation pathways including protein N- and O-glycosylation.</text>
</comment>
<dbReference type="InterPro" id="IPR036900">
    <property type="entry name" value="A-D-PHexomutase_C_sf"/>
</dbReference>
<evidence type="ECO:0000256" key="7">
    <source>
        <dbReference type="ARBA" id="ARBA00022842"/>
    </source>
</evidence>
<evidence type="ECO:0000259" key="17">
    <source>
        <dbReference type="Pfam" id="PF00408"/>
    </source>
</evidence>
<dbReference type="FunFam" id="3.30.310.50:FF:000003">
    <property type="entry name" value="Phosphoacetylglucosamine mutase"/>
    <property type="match status" value="1"/>
</dbReference>
<evidence type="ECO:0000256" key="2">
    <source>
        <dbReference type="ARBA" id="ARBA00004865"/>
    </source>
</evidence>
<dbReference type="PANTHER" id="PTHR45955">
    <property type="entry name" value="PHOSPHOACETYLGLUCOSAMINE MUTASE"/>
    <property type="match status" value="1"/>
</dbReference>
<keyword evidence="8" id="KW-0007">Acetylation</keyword>
<evidence type="ECO:0000259" key="20">
    <source>
        <dbReference type="Pfam" id="PF21405"/>
    </source>
</evidence>
<dbReference type="UniPathway" id="UPA00113">
    <property type="reaction ID" value="UER00530"/>
</dbReference>
<comment type="similarity">
    <text evidence="3 13">Belongs to the phosphohexose mutase family.</text>
</comment>
<evidence type="ECO:0000256" key="6">
    <source>
        <dbReference type="ARBA" id="ARBA00022723"/>
    </source>
</evidence>
<dbReference type="Gene3D" id="3.30.310.50">
    <property type="entry name" value="Alpha-D-phosphohexomutase, C-terminal domain"/>
    <property type="match status" value="1"/>
</dbReference>
<feature type="binding site" evidence="15">
    <location>
        <begin position="372"/>
        <end position="374"/>
    </location>
    <ligand>
        <name>substrate</name>
    </ligand>
</feature>
<dbReference type="CDD" id="cd03086">
    <property type="entry name" value="PGM3"/>
    <property type="match status" value="1"/>
</dbReference>
<evidence type="ECO:0000259" key="19">
    <source>
        <dbReference type="Pfam" id="PF21404"/>
    </source>
</evidence>